<comment type="caution">
    <text evidence="1">The sequence shown here is derived from an EMBL/GenBank/DDBJ whole genome shotgun (WGS) entry which is preliminary data.</text>
</comment>
<organism evidence="1 2">
    <name type="scientific">Paenibacillus silvae</name>
    <dbReference type="NCBI Taxonomy" id="1325358"/>
    <lineage>
        <taxon>Bacteria</taxon>
        <taxon>Bacillati</taxon>
        <taxon>Bacillota</taxon>
        <taxon>Bacilli</taxon>
        <taxon>Bacillales</taxon>
        <taxon>Paenibacillaceae</taxon>
        <taxon>Paenibacillus</taxon>
    </lineage>
</organism>
<name>A0A2W6QJP6_9BACL</name>
<accession>A0A2W6QJP6</accession>
<reference evidence="1 2" key="1">
    <citation type="submission" date="2018-06" db="EMBL/GenBank/DDBJ databases">
        <title>Isolation of heavy metals resistant Paenibacillus silvae NC2 from Gold-Copper mine in ZiJin, China.</title>
        <authorList>
            <person name="Xu J."/>
            <person name="Mazhar H.S."/>
            <person name="Rensing C."/>
        </authorList>
    </citation>
    <scope>NUCLEOTIDE SEQUENCE [LARGE SCALE GENOMIC DNA]</scope>
    <source>
        <strain evidence="1 2">NC2</strain>
    </source>
</reference>
<proteinExistence type="predicted"/>
<evidence type="ECO:0000313" key="2">
    <source>
        <dbReference type="Proteomes" id="UP000249204"/>
    </source>
</evidence>
<evidence type="ECO:0000313" key="1">
    <source>
        <dbReference type="EMBL" id="PZT57383.1"/>
    </source>
</evidence>
<sequence>MVSIVPKDIREALNKAAKYREKAHTYEVIIEEWLESLGVDEDDSFRDTYIDLIQQPPFDSKSAIERMNQLLPRRSED</sequence>
<gene>
    <name evidence="1" type="ORF">DN757_01625</name>
</gene>
<dbReference type="AlphaFoldDB" id="A0A2W6QJP6"/>
<dbReference type="EMBL" id="QKWW01000006">
    <property type="protein sequence ID" value="PZT57383.1"/>
    <property type="molecule type" value="Genomic_DNA"/>
</dbReference>
<protein>
    <submittedName>
        <fullName evidence="1">Uncharacterized protein</fullName>
    </submittedName>
</protein>
<dbReference type="Proteomes" id="UP000249204">
    <property type="component" value="Unassembled WGS sequence"/>
</dbReference>